<comment type="catalytic activity">
    <reaction evidence="13 14">
        <text>glycyl-[formate C-acetyltransferase] + reduced [flavodoxin] + S-adenosyl-L-methionine = glycin-2-yl radical-[formate C-acetyltransferase] + semiquinone [flavodoxin] + 5'-deoxyadenosine + L-methionine + H(+)</text>
        <dbReference type="Rhea" id="RHEA:19225"/>
        <dbReference type="Rhea" id="RHEA-COMP:10622"/>
        <dbReference type="Rhea" id="RHEA-COMP:12190"/>
        <dbReference type="Rhea" id="RHEA-COMP:12191"/>
        <dbReference type="Rhea" id="RHEA-COMP:14480"/>
        <dbReference type="ChEBI" id="CHEBI:15378"/>
        <dbReference type="ChEBI" id="CHEBI:17319"/>
        <dbReference type="ChEBI" id="CHEBI:29947"/>
        <dbReference type="ChEBI" id="CHEBI:32722"/>
        <dbReference type="ChEBI" id="CHEBI:57618"/>
        <dbReference type="ChEBI" id="CHEBI:57844"/>
        <dbReference type="ChEBI" id="CHEBI:59789"/>
        <dbReference type="ChEBI" id="CHEBI:140311"/>
        <dbReference type="EC" id="1.97.1.4"/>
    </reaction>
</comment>
<dbReference type="PIRSF" id="PIRSF000371">
    <property type="entry name" value="PFL_act_enz"/>
    <property type="match status" value="1"/>
</dbReference>
<reference evidence="16 17" key="1">
    <citation type="journal article" date="2011" name="J. Bacteriol.">
        <title>Draft Genome Sequence of Turicibacter sanguinis PC909, Isolated from Human Feces.</title>
        <authorList>
            <person name="Cuiv P.O."/>
            <person name="Klaassens E.S."/>
            <person name="Durkin A.S."/>
            <person name="Harkins D.M."/>
            <person name="Foster L."/>
            <person name="McCorrison J."/>
            <person name="Torralba M."/>
            <person name="Nelson K.E."/>
            <person name="Morrison M."/>
        </authorList>
    </citation>
    <scope>NUCLEOTIDE SEQUENCE [LARGE SCALE GENOMIC DNA]</scope>
    <source>
        <strain evidence="16 17">PC909</strain>
    </source>
</reference>
<evidence type="ECO:0000256" key="6">
    <source>
        <dbReference type="ARBA" id="ARBA00022485"/>
    </source>
</evidence>
<dbReference type="InterPro" id="IPR034457">
    <property type="entry name" value="Organic_radical-activating"/>
</dbReference>
<dbReference type="InterPro" id="IPR012838">
    <property type="entry name" value="PFL1_activating"/>
</dbReference>
<dbReference type="NCBIfam" id="TIGR02493">
    <property type="entry name" value="PFLA"/>
    <property type="match status" value="1"/>
</dbReference>
<evidence type="ECO:0000256" key="7">
    <source>
        <dbReference type="ARBA" id="ARBA00022490"/>
    </source>
</evidence>
<keyword evidence="11 14" id="KW-0408">Iron</keyword>
<gene>
    <name evidence="16" type="primary">pflA</name>
    <name evidence="16" type="ORF">CUW_1580</name>
</gene>
<dbReference type="EMBL" id="ADMN01000066">
    <property type="protein sequence ID" value="EFF63715.1"/>
    <property type="molecule type" value="Genomic_DNA"/>
</dbReference>
<keyword evidence="9 14" id="KW-0479">Metal-binding</keyword>
<protein>
    <recommendedName>
        <fullName evidence="5 14">Pyruvate formate-lyase-activating enzyme</fullName>
        <ecNumber evidence="4 14">1.97.1.4</ecNumber>
    </recommendedName>
</protein>
<dbReference type="InterPro" id="IPR012839">
    <property type="entry name" value="Organic_radical_activase"/>
</dbReference>
<dbReference type="Gene3D" id="3.20.20.70">
    <property type="entry name" value="Aldolase class I"/>
    <property type="match status" value="1"/>
</dbReference>
<evidence type="ECO:0000256" key="12">
    <source>
        <dbReference type="ARBA" id="ARBA00023014"/>
    </source>
</evidence>
<evidence type="ECO:0000256" key="1">
    <source>
        <dbReference type="ARBA" id="ARBA00003141"/>
    </source>
</evidence>
<dbReference type="SFLD" id="SFLDG01118">
    <property type="entry name" value="activating_enzymes__group_2"/>
    <property type="match status" value="1"/>
</dbReference>
<evidence type="ECO:0000256" key="9">
    <source>
        <dbReference type="ARBA" id="ARBA00022723"/>
    </source>
</evidence>
<evidence type="ECO:0000256" key="4">
    <source>
        <dbReference type="ARBA" id="ARBA00012303"/>
    </source>
</evidence>
<dbReference type="Proteomes" id="UP000002938">
    <property type="component" value="Unassembled WGS sequence"/>
</dbReference>
<dbReference type="PANTHER" id="PTHR30352:SF5">
    <property type="entry name" value="PYRUVATE FORMATE-LYASE 1-ACTIVATING ENZYME"/>
    <property type="match status" value="1"/>
</dbReference>
<evidence type="ECO:0000256" key="14">
    <source>
        <dbReference type="RuleBase" id="RU362053"/>
    </source>
</evidence>
<dbReference type="SFLD" id="SFLDF00278">
    <property type="entry name" value="pyruvate_formate-lyase_activas"/>
    <property type="match status" value="1"/>
</dbReference>
<keyword evidence="12 14" id="KW-0411">Iron-sulfur</keyword>
<evidence type="ECO:0000256" key="2">
    <source>
        <dbReference type="ARBA" id="ARBA00004496"/>
    </source>
</evidence>
<comment type="subcellular location">
    <subcellularLocation>
        <location evidence="2 14">Cytoplasm</location>
    </subcellularLocation>
</comment>
<evidence type="ECO:0000256" key="5">
    <source>
        <dbReference type="ARBA" id="ARBA00021356"/>
    </source>
</evidence>
<dbReference type="GO" id="GO:0043365">
    <property type="term" value="F:[formate-C-acetyltransferase]-activating enzyme activity"/>
    <property type="evidence" value="ECO:0007669"/>
    <property type="project" value="UniProtKB-EC"/>
</dbReference>
<evidence type="ECO:0000313" key="17">
    <source>
        <dbReference type="Proteomes" id="UP000002938"/>
    </source>
</evidence>
<dbReference type="PANTHER" id="PTHR30352">
    <property type="entry name" value="PYRUVATE FORMATE-LYASE-ACTIVATING ENZYME"/>
    <property type="match status" value="1"/>
</dbReference>
<keyword evidence="6 14" id="KW-0004">4Fe-4S</keyword>
<dbReference type="InterPro" id="IPR040074">
    <property type="entry name" value="BssD/PflA/YjjW"/>
</dbReference>
<comment type="caution">
    <text evidence="16">The sequence shown here is derived from an EMBL/GenBank/DDBJ whole genome shotgun (WGS) entry which is preliminary data.</text>
</comment>
<keyword evidence="10 14" id="KW-0560">Oxidoreductase</keyword>
<dbReference type="PROSITE" id="PS51918">
    <property type="entry name" value="RADICAL_SAM"/>
    <property type="match status" value="1"/>
</dbReference>
<dbReference type="CDD" id="cd01335">
    <property type="entry name" value="Radical_SAM"/>
    <property type="match status" value="1"/>
</dbReference>
<keyword evidence="7 14" id="KW-0963">Cytoplasm</keyword>
<feature type="domain" description="Radical SAM core" evidence="15">
    <location>
        <begin position="24"/>
        <end position="251"/>
    </location>
</feature>
<evidence type="ECO:0000256" key="3">
    <source>
        <dbReference type="ARBA" id="ARBA00009777"/>
    </source>
</evidence>
<organism evidence="16 17">
    <name type="scientific">Turicibacter sanguinis PC909</name>
    <dbReference type="NCBI Taxonomy" id="702450"/>
    <lineage>
        <taxon>Bacteria</taxon>
        <taxon>Bacillati</taxon>
        <taxon>Bacillota</taxon>
        <taxon>Erysipelotrichia</taxon>
        <taxon>Erysipelotrichales</taxon>
        <taxon>Turicibacteraceae</taxon>
        <taxon>Turicibacter</taxon>
    </lineage>
</organism>
<comment type="function">
    <text evidence="1 14">Activation of pyruvate formate-lyase under anaerobic conditions by generation of an organic free radical, using S-adenosylmethionine and reduced flavodoxin as cosubstrates to produce 5'-deoxy-adenosine.</text>
</comment>
<comment type="cofactor">
    <cofactor evidence="14">
        <name>[4Fe-4S] cluster</name>
        <dbReference type="ChEBI" id="CHEBI:49883"/>
    </cofactor>
    <text evidence="14">Binds 1 [4Fe-4S] cluster. The cluster is coordinated with 3 cysteines and an exchangeable S-adenosyl-L-methionine.</text>
</comment>
<evidence type="ECO:0000256" key="8">
    <source>
        <dbReference type="ARBA" id="ARBA00022691"/>
    </source>
</evidence>
<proteinExistence type="inferred from homology"/>
<dbReference type="PROSITE" id="PS01087">
    <property type="entry name" value="RADICAL_ACTIVATING"/>
    <property type="match status" value="1"/>
</dbReference>
<evidence type="ECO:0000256" key="10">
    <source>
        <dbReference type="ARBA" id="ARBA00023002"/>
    </source>
</evidence>
<sequence length="253" mass="28569">MGRIEDKVISMNGYVHSVESFGTVDGPGLRFIVFVQGCGLRCAYCHNPDSWKMKEGKVTEVSEIVDELIKYKEFFEASGGGITVSGGEPLLQMPFVTELFKECKKHGIHTNIDTSGDLHFNTEERKAQLKELLSVTDMLMLDIKMFDAHKHKQLTGKDNAHILEFGRLVSDAGIPMWIRRVLVPGLTDDEEDLKQTAEYIKTLKTVEKIEVLPYHSMGEYKWTQMGYDYPLKGQEAPSDEVVKHAEEILGKAI</sequence>
<dbReference type="Pfam" id="PF04055">
    <property type="entry name" value="Radical_SAM"/>
    <property type="match status" value="1"/>
</dbReference>
<keyword evidence="17" id="KW-1185">Reference proteome</keyword>
<dbReference type="SFLD" id="SFLDS00029">
    <property type="entry name" value="Radical_SAM"/>
    <property type="match status" value="1"/>
</dbReference>
<evidence type="ECO:0000313" key="16">
    <source>
        <dbReference type="EMBL" id="EFF63715.1"/>
    </source>
</evidence>
<evidence type="ECO:0000256" key="11">
    <source>
        <dbReference type="ARBA" id="ARBA00023004"/>
    </source>
</evidence>
<dbReference type="InterPro" id="IPR001989">
    <property type="entry name" value="Radical_activat_CS"/>
</dbReference>
<evidence type="ECO:0000259" key="15">
    <source>
        <dbReference type="PROSITE" id="PS51918"/>
    </source>
</evidence>
<comment type="similarity">
    <text evidence="3 14">Belongs to the organic radical-activating enzymes family.</text>
</comment>
<dbReference type="InterPro" id="IPR058240">
    <property type="entry name" value="rSAM_sf"/>
</dbReference>
<name>A0ABP2I154_9FIRM</name>
<dbReference type="InterPro" id="IPR007197">
    <property type="entry name" value="rSAM"/>
</dbReference>
<evidence type="ECO:0000256" key="13">
    <source>
        <dbReference type="ARBA" id="ARBA00047533"/>
    </source>
</evidence>
<dbReference type="InterPro" id="IPR013785">
    <property type="entry name" value="Aldolase_TIM"/>
</dbReference>
<dbReference type="SUPFAM" id="SSF102114">
    <property type="entry name" value="Radical SAM enzymes"/>
    <property type="match status" value="1"/>
</dbReference>
<accession>A0ABP2I154</accession>
<keyword evidence="8 14" id="KW-0949">S-adenosyl-L-methionine</keyword>
<keyword evidence="16" id="KW-0670">Pyruvate</keyword>
<dbReference type="SFLD" id="SFLDG01066">
    <property type="entry name" value="organic_radical-activating_enz"/>
    <property type="match status" value="1"/>
</dbReference>
<dbReference type="EC" id="1.97.1.4" evidence="4 14"/>
<dbReference type="InterPro" id="IPR034465">
    <property type="entry name" value="Pyruvate_for-lyase_activase"/>
</dbReference>